<dbReference type="EMBL" id="JAMPKM010000002">
    <property type="protein sequence ID" value="MEP0816669.1"/>
    <property type="molecule type" value="Genomic_DNA"/>
</dbReference>
<protein>
    <submittedName>
        <fullName evidence="1">DUF2007 domain-containing protein</fullName>
    </submittedName>
</protein>
<evidence type="ECO:0000313" key="1">
    <source>
        <dbReference type="EMBL" id="MEP0816669.1"/>
    </source>
</evidence>
<dbReference type="RefSeq" id="WP_190434197.1">
    <property type="nucleotide sequence ID" value="NZ_JAMPKM010000002.1"/>
</dbReference>
<sequence length="72" mass="7986">MSWITLRTTSTRWEAEIMQQVLAAHQIPARVLDLGVAPYLGLGSPAALQVRVEDQWTALLLISPVEEEQTEG</sequence>
<accession>A0ABV0J4G7</accession>
<dbReference type="Proteomes" id="UP001464891">
    <property type="component" value="Unassembled WGS sequence"/>
</dbReference>
<organism evidence="1 2">
    <name type="scientific">Trichocoleus desertorum GB2-A4</name>
    <dbReference type="NCBI Taxonomy" id="2933944"/>
    <lineage>
        <taxon>Bacteria</taxon>
        <taxon>Bacillati</taxon>
        <taxon>Cyanobacteriota</taxon>
        <taxon>Cyanophyceae</taxon>
        <taxon>Leptolyngbyales</taxon>
        <taxon>Trichocoleusaceae</taxon>
        <taxon>Trichocoleus</taxon>
    </lineage>
</organism>
<evidence type="ECO:0000313" key="2">
    <source>
        <dbReference type="Proteomes" id="UP001464891"/>
    </source>
</evidence>
<gene>
    <name evidence="1" type="ORF">NC998_06135</name>
</gene>
<reference evidence="1 2" key="1">
    <citation type="submission" date="2022-04" db="EMBL/GenBank/DDBJ databases">
        <title>Positive selection, recombination, and allopatry shape intraspecific diversity of widespread and dominant cyanobacteria.</title>
        <authorList>
            <person name="Wei J."/>
            <person name="Shu W."/>
            <person name="Hu C."/>
        </authorList>
    </citation>
    <scope>NUCLEOTIDE SEQUENCE [LARGE SCALE GENOMIC DNA]</scope>
    <source>
        <strain evidence="1 2">GB2-A4</strain>
    </source>
</reference>
<name>A0ABV0J4G7_9CYAN</name>
<proteinExistence type="predicted"/>
<comment type="caution">
    <text evidence="1">The sequence shown here is derived from an EMBL/GenBank/DDBJ whole genome shotgun (WGS) entry which is preliminary data.</text>
</comment>
<keyword evidence="2" id="KW-1185">Reference proteome</keyword>